<feature type="compositionally biased region" description="Low complexity" evidence="1">
    <location>
        <begin position="415"/>
        <end position="451"/>
    </location>
</feature>
<comment type="caution">
    <text evidence="3">The sequence shown here is derived from an EMBL/GenBank/DDBJ whole genome shotgun (WGS) entry which is preliminary data.</text>
</comment>
<dbReference type="Gene3D" id="1.25.40.10">
    <property type="entry name" value="Tetratricopeptide repeat domain"/>
    <property type="match status" value="2"/>
</dbReference>
<dbReference type="InterPro" id="IPR051677">
    <property type="entry name" value="AfsR-DnrI-RedD_regulator"/>
</dbReference>
<dbReference type="InterPro" id="IPR036388">
    <property type="entry name" value="WH-like_DNA-bd_sf"/>
</dbReference>
<feature type="domain" description="Bacterial transcriptional activator" evidence="2">
    <location>
        <begin position="645"/>
        <end position="787"/>
    </location>
</feature>
<feature type="region of interest" description="Disordered" evidence="1">
    <location>
        <begin position="1"/>
        <end position="23"/>
    </location>
</feature>
<evidence type="ECO:0000313" key="3">
    <source>
        <dbReference type="EMBL" id="MFC4107574.1"/>
    </source>
</evidence>
<accession>A0ABV8KNC0</accession>
<dbReference type="InterPro" id="IPR011990">
    <property type="entry name" value="TPR-like_helical_dom_sf"/>
</dbReference>
<organism evidence="3 4">
    <name type="scientific">Micromonospora zhanjiangensis</name>
    <dbReference type="NCBI Taxonomy" id="1522057"/>
    <lineage>
        <taxon>Bacteria</taxon>
        <taxon>Bacillati</taxon>
        <taxon>Actinomycetota</taxon>
        <taxon>Actinomycetes</taxon>
        <taxon>Micromonosporales</taxon>
        <taxon>Micromonosporaceae</taxon>
        <taxon>Micromonospora</taxon>
    </lineage>
</organism>
<reference evidence="4" key="1">
    <citation type="journal article" date="2019" name="Int. J. Syst. Evol. Microbiol.">
        <title>The Global Catalogue of Microorganisms (GCM) 10K type strain sequencing project: providing services to taxonomists for standard genome sequencing and annotation.</title>
        <authorList>
            <consortium name="The Broad Institute Genomics Platform"/>
            <consortium name="The Broad Institute Genome Sequencing Center for Infectious Disease"/>
            <person name="Wu L."/>
            <person name="Ma J."/>
        </authorList>
    </citation>
    <scope>NUCLEOTIDE SEQUENCE [LARGE SCALE GENOMIC DNA]</scope>
    <source>
        <strain evidence="4">2902at01</strain>
    </source>
</reference>
<proteinExistence type="predicted"/>
<dbReference type="SMART" id="SM01043">
    <property type="entry name" value="BTAD"/>
    <property type="match status" value="1"/>
</dbReference>
<dbReference type="Pfam" id="PF03704">
    <property type="entry name" value="BTAD"/>
    <property type="match status" value="1"/>
</dbReference>
<dbReference type="EMBL" id="JBHSBN010000010">
    <property type="protein sequence ID" value="MFC4107574.1"/>
    <property type="molecule type" value="Genomic_DNA"/>
</dbReference>
<evidence type="ECO:0000259" key="2">
    <source>
        <dbReference type="SMART" id="SM01043"/>
    </source>
</evidence>
<feature type="compositionally biased region" description="Basic and acidic residues" evidence="1">
    <location>
        <begin position="97"/>
        <end position="125"/>
    </location>
</feature>
<feature type="compositionally biased region" description="Low complexity" evidence="1">
    <location>
        <begin position="82"/>
        <end position="96"/>
    </location>
</feature>
<dbReference type="SUPFAM" id="SSF46894">
    <property type="entry name" value="C-terminal effector domain of the bipartite response regulators"/>
    <property type="match status" value="1"/>
</dbReference>
<gene>
    <name evidence="3" type="ORF">ACFOX0_16795</name>
</gene>
<evidence type="ECO:0000313" key="4">
    <source>
        <dbReference type="Proteomes" id="UP001595868"/>
    </source>
</evidence>
<dbReference type="InterPro" id="IPR005158">
    <property type="entry name" value="BTAD"/>
</dbReference>
<feature type="region of interest" description="Disordered" evidence="1">
    <location>
        <begin position="78"/>
        <end position="125"/>
    </location>
</feature>
<feature type="region of interest" description="Disordered" evidence="1">
    <location>
        <begin position="415"/>
        <end position="464"/>
    </location>
</feature>
<evidence type="ECO:0000256" key="1">
    <source>
        <dbReference type="SAM" id="MobiDB-lite"/>
    </source>
</evidence>
<dbReference type="Proteomes" id="UP001595868">
    <property type="component" value="Unassembled WGS sequence"/>
</dbReference>
<protein>
    <submittedName>
        <fullName evidence="3">BTAD domain-containing putative transcriptional regulator</fullName>
    </submittedName>
</protein>
<dbReference type="SUPFAM" id="SSF48452">
    <property type="entry name" value="TPR-like"/>
    <property type="match status" value="2"/>
</dbReference>
<dbReference type="PANTHER" id="PTHR35807">
    <property type="entry name" value="TRANSCRIPTIONAL REGULATOR REDD-RELATED"/>
    <property type="match status" value="1"/>
</dbReference>
<dbReference type="RefSeq" id="WP_377546652.1">
    <property type="nucleotide sequence ID" value="NZ_JBHSBN010000010.1"/>
</dbReference>
<keyword evidence="4" id="KW-1185">Reference proteome</keyword>
<dbReference type="Gene3D" id="1.10.10.10">
    <property type="entry name" value="Winged helix-like DNA-binding domain superfamily/Winged helix DNA-binding domain"/>
    <property type="match status" value="1"/>
</dbReference>
<name>A0ABV8KNC0_9ACTN</name>
<sequence>MTIGAGQPLDAAPRRDPAIGSAESALRAGRHDEALRHLAELPPDTPLPAALAWRLGVRLHQRGEFEAAESLYARASYDADTDPTVPTDPADPAIGADRVDPADRVDAADPADPADRADPAPGSRDRARVLAGWAAARWARGDRTRARLLADEAVRVAERSRDDAAVAAAYLAQALVAFSEGDRAANEHAYARALAAAERAGDVEQQLRIRSNIGSRLLEEGRFRAAVDQLTAAIRLGGPTGQPTLLALALHNRAEAWLGLGDLAAARADADESLTRWQRDGSPLAALGLLTTARVHQARGSARQAAAAYREAVAMAEPDDNTQVLVPAWAGLARTCHADDPVAARRYAHRALTVPSAAGPVVGELAAGWVALCDGDSGTAGRHADAVRAEAGRRRDPIGLAEALELAALAAYRTTTADSSGRTTTDAGSSGRTTAAGSSGRAATDAGSSGRVVTGTGRSAHGGTGRGVGRFAAGLIEAAAIWADAGNEVALAVNALLRARCGGDPLAEDVARDRLHRLGVREDAWQIAGPLAALGPPPVPEVAVQTLGHFVVRLAGTPVPAASWQSRKARELVKVLAGQLGRPVGRDTLAVLLWPQARPEVAHRRLSVLISTVRAVLDPDRRRPAGHYLATDPATVRLDPAHVALDTHRFHEAARAVVAADAAAPADGRDPAAGVELAGRLEAVAGLYTGDFCADGEATGEWSDRPRATLAELHRDVLRRLARRSLRLGRPEAAAGWYRRLTVEDDYDEPTHLGLVAALSAAGRHGEAGRRYREYVERMREIDVEPAPFPPAGTASVSARPTP</sequence>
<feature type="region of interest" description="Disordered" evidence="1">
    <location>
        <begin position="783"/>
        <end position="803"/>
    </location>
</feature>
<dbReference type="InterPro" id="IPR016032">
    <property type="entry name" value="Sig_transdc_resp-reg_C-effctor"/>
</dbReference>